<feature type="region of interest" description="Disordered" evidence="2">
    <location>
        <begin position="93"/>
        <end position="182"/>
    </location>
</feature>
<feature type="compositionally biased region" description="Polar residues" evidence="2">
    <location>
        <begin position="257"/>
        <end position="266"/>
    </location>
</feature>
<feature type="region of interest" description="Disordered" evidence="2">
    <location>
        <begin position="310"/>
        <end position="329"/>
    </location>
</feature>
<gene>
    <name evidence="3" type="ORF">TWF106_011661</name>
</gene>
<comment type="caution">
    <text evidence="3">The sequence shown here is derived from an EMBL/GenBank/DDBJ whole genome shotgun (WGS) entry which is preliminary data.</text>
</comment>
<feature type="compositionally biased region" description="Basic residues" evidence="2">
    <location>
        <begin position="97"/>
        <end position="112"/>
    </location>
</feature>
<protein>
    <submittedName>
        <fullName evidence="3">Uncharacterized protein</fullName>
    </submittedName>
</protein>
<evidence type="ECO:0000256" key="1">
    <source>
        <dbReference type="SAM" id="Coils"/>
    </source>
</evidence>
<sequence>MAPSRIPKLDTSSNFGNAAKVRKEKTASKTTLKSRLLQRRQGITTNDAPDSNFWDIEATDNSVSMNQQQASEAKSHNDDVEASVWDLLITQEEVAHGKKKKSSSKIPIKKNSPRPNYKSTIKATSKPSKKSGPDDDYIPDKSSQVISKTKKAGQRKLPIRKTKKAMANPSSPVLVATPSPLPQPVVEAQDKTLVEAGIQEPETIVKKPRPTYFTTAEAITLGIGAPLELRMSQSIAIKAVAVPTEDPVRHYSPPQSPVDTSMGETVGSQLEPVRDDVMDEEDVHRGIEDEMPPRTPSPTPSGISAIPASANVATGSGPRPTRIPSPKTPTHRLRRYLVDTKVPELRAKGRELAKRLRLLGQQAKALKRKVISPSGDSIVAGGSSPKKAKMAETGALPAPQIKKRPRVALRRPPMNLGKQKTKLPSAGNLSGSETESTLAVATASEILAMQMDGDHKRREEDLAVRLEEIKGDIKQQALEAIEQFKAVYQTTERNNYAQIKELMQGLSDAFGATDMQMNHIRWQYPKDKNTKPLVNRYREIAHRIDVGIQEKKEASEKMRRIEAKVEESYNKCMKLLDVIDGENYAIDFQYGVAIHGEEYMKKHYDVPKGYKTPANSAGIIPRLNHIQETLTDMINKEPNFTAHSEWFYNDLLKKAIEKVRNEEADHMTGINSE</sequence>
<dbReference type="Proteomes" id="UP000472727">
    <property type="component" value="Unassembled WGS sequence"/>
</dbReference>
<evidence type="ECO:0000313" key="3">
    <source>
        <dbReference type="EMBL" id="KAF3207642.1"/>
    </source>
</evidence>
<feature type="compositionally biased region" description="Basic residues" evidence="2">
    <location>
        <begin position="148"/>
        <end position="164"/>
    </location>
</feature>
<evidence type="ECO:0000313" key="4">
    <source>
        <dbReference type="Proteomes" id="UP000472727"/>
    </source>
</evidence>
<name>A0A7C8QED6_ORBOL</name>
<feature type="compositionally biased region" description="Polar residues" evidence="2">
    <location>
        <begin position="59"/>
        <end position="72"/>
    </location>
</feature>
<feature type="region of interest" description="Disordered" evidence="2">
    <location>
        <begin position="246"/>
        <end position="266"/>
    </location>
</feature>
<feature type="region of interest" description="Disordered" evidence="2">
    <location>
        <begin position="1"/>
        <end position="79"/>
    </location>
</feature>
<feature type="compositionally biased region" description="Polar residues" evidence="2">
    <location>
        <begin position="117"/>
        <end position="126"/>
    </location>
</feature>
<evidence type="ECO:0000256" key="2">
    <source>
        <dbReference type="SAM" id="MobiDB-lite"/>
    </source>
</evidence>
<dbReference type="AlphaFoldDB" id="A0A7C8QED6"/>
<keyword evidence="1" id="KW-0175">Coiled coil</keyword>
<organism evidence="3 4">
    <name type="scientific">Orbilia oligospora</name>
    <name type="common">Nematode-trapping fungus</name>
    <name type="synonym">Arthrobotrys oligospora</name>
    <dbReference type="NCBI Taxonomy" id="2813651"/>
    <lineage>
        <taxon>Eukaryota</taxon>
        <taxon>Fungi</taxon>
        <taxon>Dikarya</taxon>
        <taxon>Ascomycota</taxon>
        <taxon>Pezizomycotina</taxon>
        <taxon>Orbiliomycetes</taxon>
        <taxon>Orbiliales</taxon>
        <taxon>Orbiliaceae</taxon>
        <taxon>Orbilia</taxon>
    </lineage>
</organism>
<reference evidence="3 4" key="1">
    <citation type="submission" date="2019-06" db="EMBL/GenBank/DDBJ databases">
        <authorList>
            <person name="Palmer J.M."/>
        </authorList>
    </citation>
    <scope>NUCLEOTIDE SEQUENCE [LARGE SCALE GENOMIC DNA]</scope>
    <source>
        <strain evidence="3 4">TWF106</strain>
    </source>
</reference>
<feature type="coiled-coil region" evidence="1">
    <location>
        <begin position="544"/>
        <end position="571"/>
    </location>
</feature>
<proteinExistence type="predicted"/>
<accession>A0A7C8QED6</accession>
<dbReference type="EMBL" id="WIWS01000098">
    <property type="protein sequence ID" value="KAF3207642.1"/>
    <property type="molecule type" value="Genomic_DNA"/>
</dbReference>